<dbReference type="Proteomes" id="UP000095286">
    <property type="component" value="Unplaced"/>
</dbReference>
<name>A0AC35TPK4_9BILA</name>
<evidence type="ECO:0000313" key="2">
    <source>
        <dbReference type="WBParaSite" id="RSKR_0000263366.1"/>
    </source>
</evidence>
<accession>A0AC35TPK4</accession>
<proteinExistence type="predicted"/>
<dbReference type="WBParaSite" id="RSKR_0000263366.1">
    <property type="protein sequence ID" value="RSKR_0000263366.1"/>
    <property type="gene ID" value="RSKR_0000263366"/>
</dbReference>
<sequence>MLFYTEEKFNTHYNCNALTDEEWESEGHPNLILGIIYILISIPFFVASFPCILVMKKKEFRKNTVYKFLILEGINDIIGIIISSYITGYFTIRGTNFCTHRVFNYVLGNVTFFIWTCTGMTAILLVLNRIIDLSNPVLAASLFDGNKTLIWLMIPILYGAFYFFFTPPIVFSSSIYAFAYDPYLGTSMDAEMNANYSYTTIFQPFNNFFISGSLILLYTILCTLLFKKSNAGGKSKGLSKLQKNLVIQSILICFPILFTAIMYVMFQYIQLTAGIIIFAQIAWISAHSVPSLIYIVFNSSIRNCIVSEYLPAYFQKKITNPTVITVIPASKNTKSMHHDLI</sequence>
<protein>
    <submittedName>
        <fullName evidence="2">G_PROTEIN_RECEP_F1_2 domain-containing protein</fullName>
    </submittedName>
</protein>
<reference evidence="2" key="1">
    <citation type="submission" date="2016-11" db="UniProtKB">
        <authorList>
            <consortium name="WormBaseParasite"/>
        </authorList>
    </citation>
    <scope>IDENTIFICATION</scope>
    <source>
        <strain evidence="2">KR3021</strain>
    </source>
</reference>
<evidence type="ECO:0000313" key="1">
    <source>
        <dbReference type="Proteomes" id="UP000095286"/>
    </source>
</evidence>
<organism evidence="1 2">
    <name type="scientific">Rhabditophanes sp. KR3021</name>
    <dbReference type="NCBI Taxonomy" id="114890"/>
    <lineage>
        <taxon>Eukaryota</taxon>
        <taxon>Metazoa</taxon>
        <taxon>Ecdysozoa</taxon>
        <taxon>Nematoda</taxon>
        <taxon>Chromadorea</taxon>
        <taxon>Rhabditida</taxon>
        <taxon>Tylenchina</taxon>
        <taxon>Panagrolaimomorpha</taxon>
        <taxon>Strongyloidoidea</taxon>
        <taxon>Alloionematidae</taxon>
        <taxon>Rhabditophanes</taxon>
    </lineage>
</organism>